<proteinExistence type="predicted"/>
<dbReference type="Pfam" id="PF14384">
    <property type="entry name" value="BrnA_antitoxin"/>
    <property type="match status" value="1"/>
</dbReference>
<dbReference type="RefSeq" id="WP_303481153.1">
    <property type="nucleotide sequence ID" value="NZ_JAUOPJ010000003.1"/>
</dbReference>
<dbReference type="EMBL" id="JAUOPJ010000003">
    <property type="protein sequence ID" value="MDO6456387.1"/>
    <property type="molecule type" value="Genomic_DNA"/>
</dbReference>
<sequence>MTRIPPRQPAHQSPRPPRLTKTQRLARERLQRHATELGRFDPYDWDVSQIVPEAWATLEQDIDVREKKVKVTLRLDESVAKFFRAQGQGYQARINHVLGTYAQMKIAELAITERKVDALLAARKAGLSEDAQMAAWRDTE</sequence>
<dbReference type="InterPro" id="IPR025528">
    <property type="entry name" value="BrnA_antitoxin"/>
</dbReference>
<gene>
    <name evidence="1" type="ORF">Q4494_04790</name>
</gene>
<dbReference type="AlphaFoldDB" id="A0AAW7XR51"/>
<organism evidence="1 2">
    <name type="scientific">Celeribacter halophilus</name>
    <dbReference type="NCBI Taxonomy" id="576117"/>
    <lineage>
        <taxon>Bacteria</taxon>
        <taxon>Pseudomonadati</taxon>
        <taxon>Pseudomonadota</taxon>
        <taxon>Alphaproteobacteria</taxon>
        <taxon>Rhodobacterales</taxon>
        <taxon>Roseobacteraceae</taxon>
        <taxon>Celeribacter</taxon>
    </lineage>
</organism>
<reference evidence="1" key="1">
    <citation type="submission" date="2023-07" db="EMBL/GenBank/DDBJ databases">
        <title>Genome content predicts the carbon catabolic preferences of heterotrophic bacteria.</title>
        <authorList>
            <person name="Gralka M."/>
        </authorList>
    </citation>
    <scope>NUCLEOTIDE SEQUENCE</scope>
    <source>
        <strain evidence="1">I2M02</strain>
    </source>
</reference>
<evidence type="ECO:0000313" key="2">
    <source>
        <dbReference type="Proteomes" id="UP001169823"/>
    </source>
</evidence>
<name>A0AAW7XR51_9RHOB</name>
<protein>
    <submittedName>
        <fullName evidence="1">BrnA antitoxin family protein</fullName>
    </submittedName>
</protein>
<comment type="caution">
    <text evidence="1">The sequence shown here is derived from an EMBL/GenBank/DDBJ whole genome shotgun (WGS) entry which is preliminary data.</text>
</comment>
<dbReference type="Proteomes" id="UP001169823">
    <property type="component" value="Unassembled WGS sequence"/>
</dbReference>
<accession>A0AAW7XR51</accession>
<evidence type="ECO:0000313" key="1">
    <source>
        <dbReference type="EMBL" id="MDO6456387.1"/>
    </source>
</evidence>